<feature type="transmembrane region" description="Helical" evidence="1">
    <location>
        <begin position="37"/>
        <end position="59"/>
    </location>
</feature>
<gene>
    <name evidence="2" type="ORF">BJD16_12895</name>
</gene>
<organism evidence="2 3">
    <name type="scientific">Aeromonas sobria</name>
    <dbReference type="NCBI Taxonomy" id="646"/>
    <lineage>
        <taxon>Bacteria</taxon>
        <taxon>Pseudomonadati</taxon>
        <taxon>Pseudomonadota</taxon>
        <taxon>Gammaproteobacteria</taxon>
        <taxon>Aeromonadales</taxon>
        <taxon>Aeromonadaceae</taxon>
        <taxon>Aeromonas</taxon>
    </lineage>
</organism>
<dbReference type="Proteomes" id="UP000179934">
    <property type="component" value="Unassembled WGS sequence"/>
</dbReference>
<dbReference type="EMBL" id="MKFU01000013">
    <property type="protein sequence ID" value="OHY92586.1"/>
    <property type="molecule type" value="Genomic_DNA"/>
</dbReference>
<feature type="transmembrane region" description="Helical" evidence="1">
    <location>
        <begin position="71"/>
        <end position="95"/>
    </location>
</feature>
<keyword evidence="1" id="KW-0472">Membrane</keyword>
<dbReference type="GeneID" id="58923919"/>
<sequence length="105" mass="11636">MLDWFARRWNDFLNLLYSLLLSLFDMLKDLACFLFEAILSIVHLAISGLGSMLGAMNIIQYFSMLPADVQNIMAIAGVNDASAIIVTAIGVRLILQLIPFTRLGS</sequence>
<keyword evidence="1" id="KW-0812">Transmembrane</keyword>
<dbReference type="STRING" id="646.BJD16_12895"/>
<dbReference type="OrthoDB" id="9154706at2"/>
<comment type="caution">
    <text evidence="2">The sequence shown here is derived from an EMBL/GenBank/DDBJ whole genome shotgun (WGS) entry which is preliminary data.</text>
</comment>
<dbReference type="Pfam" id="PF10734">
    <property type="entry name" value="DUF2523"/>
    <property type="match status" value="1"/>
</dbReference>
<protein>
    <recommendedName>
        <fullName evidence="4">DUF2523 domain-containing protein</fullName>
    </recommendedName>
</protein>
<name>A0A1S2CVH2_AERSO</name>
<accession>A0A1S2CVH2</accession>
<evidence type="ECO:0000313" key="2">
    <source>
        <dbReference type="EMBL" id="OHY92586.1"/>
    </source>
</evidence>
<dbReference type="InterPro" id="IPR019670">
    <property type="entry name" value="DUF2523"/>
</dbReference>
<evidence type="ECO:0000256" key="1">
    <source>
        <dbReference type="SAM" id="Phobius"/>
    </source>
</evidence>
<keyword evidence="1" id="KW-1133">Transmembrane helix</keyword>
<evidence type="ECO:0008006" key="4">
    <source>
        <dbReference type="Google" id="ProtNLM"/>
    </source>
</evidence>
<reference evidence="2 3" key="1">
    <citation type="submission" date="2016-09" db="EMBL/GenBank/DDBJ databases">
        <title>Draft Genome Sequence of Aeromonas sobria Strain 08005, Isolated from Sick Rana catesbeiana.</title>
        <authorList>
            <person name="Yang Q."/>
        </authorList>
    </citation>
    <scope>NUCLEOTIDE SEQUENCE [LARGE SCALE GENOMIC DNA]</scope>
    <source>
        <strain evidence="2 3">08005</strain>
    </source>
</reference>
<dbReference type="RefSeq" id="WP_042023428.1">
    <property type="nucleotide sequence ID" value="NZ_CDBW01000041.1"/>
</dbReference>
<dbReference type="AlphaFoldDB" id="A0A1S2CVH2"/>
<proteinExistence type="predicted"/>
<evidence type="ECO:0000313" key="3">
    <source>
        <dbReference type="Proteomes" id="UP000179934"/>
    </source>
</evidence>